<dbReference type="InterPro" id="IPR036116">
    <property type="entry name" value="FN3_sf"/>
</dbReference>
<evidence type="ECO:0000313" key="4">
    <source>
        <dbReference type="Proteomes" id="UP000075635"/>
    </source>
</evidence>
<organism evidence="3 4">
    <name type="scientific">Sorangium cellulosum</name>
    <name type="common">Polyangium cellulosum</name>
    <dbReference type="NCBI Taxonomy" id="56"/>
    <lineage>
        <taxon>Bacteria</taxon>
        <taxon>Pseudomonadati</taxon>
        <taxon>Myxococcota</taxon>
        <taxon>Polyangia</taxon>
        <taxon>Polyangiales</taxon>
        <taxon>Polyangiaceae</taxon>
        <taxon>Sorangium</taxon>
    </lineage>
</organism>
<feature type="signal peptide" evidence="1">
    <location>
        <begin position="1"/>
        <end position="29"/>
    </location>
</feature>
<dbReference type="SUPFAM" id="SSF49265">
    <property type="entry name" value="Fibronectin type III"/>
    <property type="match status" value="1"/>
</dbReference>
<name>A0A150R012_SORCE</name>
<evidence type="ECO:0000256" key="1">
    <source>
        <dbReference type="SAM" id="SignalP"/>
    </source>
</evidence>
<dbReference type="Gene3D" id="2.60.40.10">
    <property type="entry name" value="Immunoglobulins"/>
    <property type="match status" value="1"/>
</dbReference>
<gene>
    <name evidence="3" type="ORF">BE17_24900</name>
</gene>
<sequence length="537" mass="56582">MTWKYRTPLCAAVAGLAGAALLAPAPAAAAPNEATHQRTAIPAYWGPDTAGGAEMFARLAQNVPTSDIVVLNGSASRPEAPFNQAWAEAIEEIHDAGALALVYVDSGYYGFGFPPVAPHATRPDGPGGGGSSVADWTAQIQQDIDDWYALYGAYGVDGIFLDQVVATCGTEGAPDLYVDLYAAVSDYLSDNYPGAYLILNPGIPVESCYEDVADTIVTFEGSYATYMGDDFPTAQWQLESASPDKFWHLIYDVPDEAAMAAVVARSKQQNAGFVYATDDRIVVDAAGAVVGVPWDTLPPYWDAELVEAAGVDDTLAPDPPDGLDATAASGTSTARVTVTWDNPWDDVATAGYEVFQDGVSIGTTYDNEMKVTGLLPSTSYTFQVKAWDAAGNASDPSCPLSVTTPAAAAAPILSPSSCLSGSVARYQATYVDPFAYRRVFINSDNDTTTGYDLPPGQPGGIDYMIENGWLYRHTGPGWAWDLVSGVSPLVSTTEDVFVWEVPTSAFPGAATTQVVVFQGGSPDAYSETLTVPLSTGC</sequence>
<protein>
    <recommendedName>
        <fullName evidence="2">Fibronectin type-III domain-containing protein</fullName>
    </recommendedName>
</protein>
<keyword evidence="1" id="KW-0732">Signal</keyword>
<dbReference type="PROSITE" id="PS50853">
    <property type="entry name" value="FN3"/>
    <property type="match status" value="1"/>
</dbReference>
<dbReference type="PANTHER" id="PTHR35040">
    <property type="match status" value="1"/>
</dbReference>
<dbReference type="InterPro" id="IPR017853">
    <property type="entry name" value="GH"/>
</dbReference>
<proteinExistence type="predicted"/>
<feature type="domain" description="Fibronectin type-III" evidence="2">
    <location>
        <begin position="319"/>
        <end position="407"/>
    </location>
</feature>
<dbReference type="Pfam" id="PF12138">
    <property type="entry name" value="Spherulin4"/>
    <property type="match status" value="1"/>
</dbReference>
<dbReference type="InterPro" id="IPR013783">
    <property type="entry name" value="Ig-like_fold"/>
</dbReference>
<comment type="caution">
    <text evidence="3">The sequence shown here is derived from an EMBL/GenBank/DDBJ whole genome shotgun (WGS) entry which is preliminary data.</text>
</comment>
<dbReference type="Proteomes" id="UP000075635">
    <property type="component" value="Unassembled WGS sequence"/>
</dbReference>
<dbReference type="InterPro" id="IPR021986">
    <property type="entry name" value="Spherulin4"/>
</dbReference>
<accession>A0A150R012</accession>
<dbReference type="EMBL" id="JEMB01003369">
    <property type="protein sequence ID" value="KYF73471.1"/>
    <property type="molecule type" value="Genomic_DNA"/>
</dbReference>
<evidence type="ECO:0000313" key="3">
    <source>
        <dbReference type="EMBL" id="KYF73471.1"/>
    </source>
</evidence>
<dbReference type="SMART" id="SM00060">
    <property type="entry name" value="FN3"/>
    <property type="match status" value="1"/>
</dbReference>
<dbReference type="PANTHER" id="PTHR35040:SF7">
    <property type="entry name" value="FIBRONECTIN TYPE-III DOMAIN-CONTAINING PROTEIN-RELATED"/>
    <property type="match status" value="1"/>
</dbReference>
<feature type="chain" id="PRO_5007567535" description="Fibronectin type-III domain-containing protein" evidence="1">
    <location>
        <begin position="30"/>
        <end position="537"/>
    </location>
</feature>
<dbReference type="CDD" id="cd00063">
    <property type="entry name" value="FN3"/>
    <property type="match status" value="1"/>
</dbReference>
<evidence type="ECO:0000259" key="2">
    <source>
        <dbReference type="PROSITE" id="PS50853"/>
    </source>
</evidence>
<dbReference type="InterPro" id="IPR003961">
    <property type="entry name" value="FN3_dom"/>
</dbReference>
<dbReference type="AlphaFoldDB" id="A0A150R012"/>
<dbReference type="Pfam" id="PF00041">
    <property type="entry name" value="fn3"/>
    <property type="match status" value="1"/>
</dbReference>
<dbReference type="SUPFAM" id="SSF51445">
    <property type="entry name" value="(Trans)glycosidases"/>
    <property type="match status" value="1"/>
</dbReference>
<reference evidence="3 4" key="1">
    <citation type="submission" date="2014-02" db="EMBL/GenBank/DDBJ databases">
        <title>The small core and large imbalanced accessory genome model reveals a collaborative survival strategy of Sorangium cellulosum strains in nature.</title>
        <authorList>
            <person name="Han K."/>
            <person name="Peng R."/>
            <person name="Blom J."/>
            <person name="Li Y.-Z."/>
        </authorList>
    </citation>
    <scope>NUCLEOTIDE SEQUENCE [LARGE SCALE GENOMIC DNA]</scope>
    <source>
        <strain evidence="3 4">So0011-07</strain>
    </source>
</reference>